<dbReference type="Pfam" id="PF14559">
    <property type="entry name" value="TPR_19"/>
    <property type="match status" value="1"/>
</dbReference>
<comment type="caution">
    <text evidence="3">The sequence shown here is derived from an EMBL/GenBank/DDBJ whole genome shotgun (WGS) entry which is preliminary data.</text>
</comment>
<feature type="compositionally biased region" description="Acidic residues" evidence="2">
    <location>
        <begin position="258"/>
        <end position="274"/>
    </location>
</feature>
<gene>
    <name evidence="3" type="ORF">COU88_03210</name>
</gene>
<feature type="compositionally biased region" description="Acidic residues" evidence="2">
    <location>
        <begin position="217"/>
        <end position="235"/>
    </location>
</feature>
<reference evidence="4" key="1">
    <citation type="submission" date="2017-09" db="EMBL/GenBank/DDBJ databases">
        <title>Depth-based differentiation of microbial function through sediment-hosted aquifers and enrichment of novel symbionts in the deep terrestrial subsurface.</title>
        <authorList>
            <person name="Probst A.J."/>
            <person name="Ladd B."/>
            <person name="Jarett J.K."/>
            <person name="Geller-Mcgrath D.E."/>
            <person name="Sieber C.M.K."/>
            <person name="Emerson J.B."/>
            <person name="Anantharaman K."/>
            <person name="Thomas B.C."/>
            <person name="Malmstrom R."/>
            <person name="Stieglmeier M."/>
            <person name="Klingl A."/>
            <person name="Woyke T."/>
            <person name="Ryan C.M."/>
            <person name="Banfield J.F."/>
        </authorList>
    </citation>
    <scope>NUCLEOTIDE SEQUENCE [LARGE SCALE GENOMIC DNA]</scope>
</reference>
<dbReference type="InterPro" id="IPR019734">
    <property type="entry name" value="TPR_rpt"/>
</dbReference>
<sequence>MNDIAIEKEKEKAIDLSLDGKFEEASVILKRLIEKSPEDTDALLQLAHCNMQCGNLKEAQKLYKLVEKIDPNNILSQKKLAIITSLLNKKLQKGKRNSGRIIPITYLIEEPGKAKIVRLSTIGKTEDISRLNIGEEVFLKIRKRKIEVRDADNTFVGYLPDDISKRLTELMNGNCKYEAYIFVVDKNECKIFVREIEKTRAFSSMSSFPLDVSLLHEEEEEEEEEEEALDLDSEDTIIHTEEDLASTDRSKRKKTKEEEEEEEEEETDYNEYEE</sequence>
<dbReference type="PROSITE" id="PS50005">
    <property type="entry name" value="TPR"/>
    <property type="match status" value="1"/>
</dbReference>
<dbReference type="Gene3D" id="1.25.40.10">
    <property type="entry name" value="Tetratricopeptide repeat domain"/>
    <property type="match status" value="1"/>
</dbReference>
<dbReference type="EMBL" id="PFED01000130">
    <property type="protein sequence ID" value="PJE62762.1"/>
    <property type="molecule type" value="Genomic_DNA"/>
</dbReference>
<proteinExistence type="predicted"/>
<dbReference type="SMART" id="SM00028">
    <property type="entry name" value="TPR"/>
    <property type="match status" value="2"/>
</dbReference>
<evidence type="ECO:0000256" key="1">
    <source>
        <dbReference type="PROSITE-ProRule" id="PRU00339"/>
    </source>
</evidence>
<dbReference type="AlphaFoldDB" id="A0A2M8KS64"/>
<dbReference type="SUPFAM" id="SSF48452">
    <property type="entry name" value="TPR-like"/>
    <property type="match status" value="1"/>
</dbReference>
<feature type="region of interest" description="Disordered" evidence="2">
    <location>
        <begin position="215"/>
        <end position="274"/>
    </location>
</feature>
<evidence type="ECO:0000313" key="4">
    <source>
        <dbReference type="Proteomes" id="UP000229554"/>
    </source>
</evidence>
<keyword evidence="1" id="KW-0802">TPR repeat</keyword>
<feature type="compositionally biased region" description="Basic and acidic residues" evidence="2">
    <location>
        <begin position="236"/>
        <end position="249"/>
    </location>
</feature>
<name>A0A2M8KS64_9BACT</name>
<organism evidence="3 4">
    <name type="scientific">Candidatus Roizmanbacteria bacterium CG10_big_fil_rev_8_21_14_0_10_39_6</name>
    <dbReference type="NCBI Taxonomy" id="1974853"/>
    <lineage>
        <taxon>Bacteria</taxon>
        <taxon>Candidatus Roizmaniibacteriota</taxon>
    </lineage>
</organism>
<dbReference type="InterPro" id="IPR011990">
    <property type="entry name" value="TPR-like_helical_dom_sf"/>
</dbReference>
<protein>
    <submittedName>
        <fullName evidence="3">Uncharacterized protein</fullName>
    </submittedName>
</protein>
<feature type="repeat" description="TPR" evidence="1">
    <location>
        <begin position="40"/>
        <end position="73"/>
    </location>
</feature>
<evidence type="ECO:0000256" key="2">
    <source>
        <dbReference type="SAM" id="MobiDB-lite"/>
    </source>
</evidence>
<accession>A0A2M8KS64</accession>
<evidence type="ECO:0000313" key="3">
    <source>
        <dbReference type="EMBL" id="PJE62762.1"/>
    </source>
</evidence>
<dbReference type="Proteomes" id="UP000229554">
    <property type="component" value="Unassembled WGS sequence"/>
</dbReference>